<dbReference type="GO" id="GO:0004360">
    <property type="term" value="F:glutamine-fructose-6-phosphate transaminase (isomerizing) activity"/>
    <property type="evidence" value="ECO:0007669"/>
    <property type="project" value="TreeGrafter"/>
</dbReference>
<dbReference type="OrthoDB" id="372195at2157"/>
<dbReference type="Gene3D" id="3.40.50.10490">
    <property type="entry name" value="Glucose-6-phosphate isomerase like protein, domain 1"/>
    <property type="match status" value="2"/>
</dbReference>
<dbReference type="Pfam" id="PF01380">
    <property type="entry name" value="SIS"/>
    <property type="match status" value="1"/>
</dbReference>
<evidence type="ECO:0000259" key="2">
    <source>
        <dbReference type="PROSITE" id="PS51464"/>
    </source>
</evidence>
<dbReference type="GO" id="GO:0006002">
    <property type="term" value="P:fructose 6-phosphate metabolic process"/>
    <property type="evidence" value="ECO:0007669"/>
    <property type="project" value="TreeGrafter"/>
</dbReference>
<dbReference type="PANTHER" id="PTHR10937:SF14">
    <property type="entry name" value="FRUCTOSELYSINE 6-PHOSPHATE DEGLYCASE"/>
    <property type="match status" value="1"/>
</dbReference>
<sequence>MKYKMYDEIIEQPRSLKDTLSEEKSHMKEIAEKFEEFDKVYLLGCGSSLSTCYSAKSALDFISDKNIEVYTGYEFFYNKKIENENAGALLTSQSGETADTVAALRRSQQKGIYTVAITNENQCTMIKEADDTVITRGGRESAILGTKTYVTQLMSLYEILFSMNDFKDDDAHKIKKEVLGNIEKLPSATEDLIKKTENEGKEIALKFKDEDIFYCMGSGPNYGLAYKLAMTMFMEGALKHACPLYSGEFRHGLIERAEKDVPIVFLNADYPGDDMTTRSIEFCEKLGTKSLVYNMKDYSDMNHLMSPFSLVIPLEWFIYYLADINNEDPGATRHIGKVRY</sequence>
<keyword evidence="3" id="KW-0032">Aminotransferase</keyword>
<reference evidence="3 4" key="1">
    <citation type="journal article" date="2017" name="BMC Genomics">
        <title>Genomic analysis of methanogenic archaea reveals a shift towards energy conservation.</title>
        <authorList>
            <person name="Gilmore S.P."/>
            <person name="Henske J.K."/>
            <person name="Sexton J.A."/>
            <person name="Solomon K.V."/>
            <person name="Seppala S."/>
            <person name="Yoo J.I."/>
            <person name="Huyett L.M."/>
            <person name="Pressman A."/>
            <person name="Cogan J.Z."/>
            <person name="Kivenson V."/>
            <person name="Peng X."/>
            <person name="Tan Y."/>
            <person name="Valentine D.L."/>
            <person name="O'Malley M.A."/>
        </authorList>
    </citation>
    <scope>NUCLEOTIDE SEQUENCE [LARGE SCALE GENOMIC DNA]</scope>
    <source>
        <strain evidence="3 4">M.o.H.</strain>
    </source>
</reference>
<dbReference type="InterPro" id="IPR046348">
    <property type="entry name" value="SIS_dom_sf"/>
</dbReference>
<dbReference type="SUPFAM" id="SSF53697">
    <property type="entry name" value="SIS domain"/>
    <property type="match status" value="1"/>
</dbReference>
<protein>
    <submittedName>
        <fullName evidence="3">Glucosamine--fructose-6-phosphate aminotransferase</fullName>
    </submittedName>
</protein>
<dbReference type="AlphaFoldDB" id="A0A2A2H9Z6"/>
<comment type="caution">
    <text evidence="3">The sequence shown here is derived from an EMBL/GenBank/DDBJ whole genome shotgun (WGS) entry which is preliminary data.</text>
</comment>
<dbReference type="InterPro" id="IPR035490">
    <property type="entry name" value="GlmS/FrlB_SIS"/>
</dbReference>
<organism evidence="3 4">
    <name type="scientific">Methanobacterium bryantii</name>
    <dbReference type="NCBI Taxonomy" id="2161"/>
    <lineage>
        <taxon>Archaea</taxon>
        <taxon>Methanobacteriati</taxon>
        <taxon>Methanobacteriota</taxon>
        <taxon>Methanomada group</taxon>
        <taxon>Methanobacteria</taxon>
        <taxon>Methanobacteriales</taxon>
        <taxon>Methanobacteriaceae</taxon>
        <taxon>Methanobacterium</taxon>
    </lineage>
</organism>
<dbReference type="InterPro" id="IPR001347">
    <property type="entry name" value="SIS_dom"/>
</dbReference>
<feature type="domain" description="SIS" evidence="2">
    <location>
        <begin position="30"/>
        <end position="170"/>
    </location>
</feature>
<dbReference type="EMBL" id="LMVM01000001">
    <property type="protein sequence ID" value="PAV06074.1"/>
    <property type="molecule type" value="Genomic_DNA"/>
</dbReference>
<keyword evidence="1" id="KW-0677">Repeat</keyword>
<dbReference type="GO" id="GO:0006487">
    <property type="term" value="P:protein N-linked glycosylation"/>
    <property type="evidence" value="ECO:0007669"/>
    <property type="project" value="TreeGrafter"/>
</dbReference>
<dbReference type="Proteomes" id="UP000217784">
    <property type="component" value="Unassembled WGS sequence"/>
</dbReference>
<dbReference type="CDD" id="cd05009">
    <property type="entry name" value="SIS_GlmS_GlmD_2"/>
    <property type="match status" value="1"/>
</dbReference>
<name>A0A2A2H9Z6_METBR</name>
<dbReference type="PANTHER" id="PTHR10937">
    <property type="entry name" value="GLUCOSAMINE--FRUCTOSE-6-PHOSPHATE AMINOTRANSFERASE, ISOMERIZING"/>
    <property type="match status" value="1"/>
</dbReference>
<dbReference type="InterPro" id="IPR035466">
    <property type="entry name" value="GlmS/AgaS_SIS"/>
</dbReference>
<dbReference type="GO" id="GO:0097367">
    <property type="term" value="F:carbohydrate derivative binding"/>
    <property type="evidence" value="ECO:0007669"/>
    <property type="project" value="InterPro"/>
</dbReference>
<dbReference type="CDD" id="cd05008">
    <property type="entry name" value="SIS_GlmS_GlmD_1"/>
    <property type="match status" value="1"/>
</dbReference>
<dbReference type="GO" id="GO:0006047">
    <property type="term" value="P:UDP-N-acetylglucosamine metabolic process"/>
    <property type="evidence" value="ECO:0007669"/>
    <property type="project" value="TreeGrafter"/>
</dbReference>
<gene>
    <name evidence="3" type="ORF">ASJ80_14650</name>
</gene>
<evidence type="ECO:0000313" key="4">
    <source>
        <dbReference type="Proteomes" id="UP000217784"/>
    </source>
</evidence>
<accession>A0A2A2H9Z6</accession>
<proteinExistence type="predicted"/>
<evidence type="ECO:0000256" key="1">
    <source>
        <dbReference type="ARBA" id="ARBA00022737"/>
    </source>
</evidence>
<dbReference type="PROSITE" id="PS51464">
    <property type="entry name" value="SIS"/>
    <property type="match status" value="1"/>
</dbReference>
<evidence type="ECO:0000313" key="3">
    <source>
        <dbReference type="EMBL" id="PAV06074.1"/>
    </source>
</evidence>
<keyword evidence="4" id="KW-1185">Reference proteome</keyword>
<dbReference type="RefSeq" id="WP_069583522.1">
    <property type="nucleotide sequence ID" value="NZ_LMVM01000001.1"/>
</dbReference>
<keyword evidence="3" id="KW-0808">Transferase</keyword>